<dbReference type="Gene3D" id="3.40.50.150">
    <property type="entry name" value="Vaccinia Virus protein VP39"/>
    <property type="match status" value="1"/>
</dbReference>
<accession>A1TK87</accession>
<evidence type="ECO:0000313" key="7">
    <source>
        <dbReference type="Proteomes" id="UP000002596"/>
    </source>
</evidence>
<dbReference type="InterPro" id="IPR003333">
    <property type="entry name" value="CMAS"/>
</dbReference>
<dbReference type="InterPro" id="IPR029063">
    <property type="entry name" value="SAM-dependent_MTases_sf"/>
</dbReference>
<gene>
    <name evidence="6" type="ordered locus">Aave_0777</name>
</gene>
<dbReference type="SUPFAM" id="SSF53335">
    <property type="entry name" value="S-adenosyl-L-methionine-dependent methyltransferases"/>
    <property type="match status" value="1"/>
</dbReference>
<dbReference type="PANTHER" id="PTHR43667">
    <property type="entry name" value="CYCLOPROPANE-FATTY-ACYL-PHOSPHOLIPID SYNTHASE"/>
    <property type="match status" value="1"/>
</dbReference>
<evidence type="ECO:0000256" key="5">
    <source>
        <dbReference type="ARBA" id="ARBA00023098"/>
    </source>
</evidence>
<dbReference type="AlphaFoldDB" id="A1TK87"/>
<evidence type="ECO:0000313" key="6">
    <source>
        <dbReference type="EMBL" id="ABM31375.1"/>
    </source>
</evidence>
<dbReference type="PANTHER" id="PTHR43667:SF1">
    <property type="entry name" value="CYCLOPROPANE-FATTY-ACYL-PHOSPHOLIPID SYNTHASE"/>
    <property type="match status" value="1"/>
</dbReference>
<dbReference type="EC" id="2.1.1.79" evidence="6"/>
<dbReference type="PIRSF" id="PIRSF003085">
    <property type="entry name" value="CMAS"/>
    <property type="match status" value="1"/>
</dbReference>
<keyword evidence="2 6" id="KW-0489">Methyltransferase</keyword>
<dbReference type="eggNOG" id="COG2230">
    <property type="taxonomic scope" value="Bacteria"/>
</dbReference>
<proteinExistence type="inferred from homology"/>
<dbReference type="GO" id="GO:0032259">
    <property type="term" value="P:methylation"/>
    <property type="evidence" value="ECO:0007669"/>
    <property type="project" value="UniProtKB-KW"/>
</dbReference>
<sequence>MPLTLAGVGPTILPMNPLLRVLEERLAASPVGLALELPGGERLGVRDARVVLRFRDAMALAALARGKVGDVGAAIVEGRVAMEGRVRDLMAAAGALLRGDPAHGSSNWAAALAHRIRSYRLHTLGRDARQIQFHYDLSDRFYALWLDPRRVYSCAYYRDAGMALAQAQEAKLDHICRKLRLAPGDRFLDIGAGWGGLLLWAAEHYGVEGTGITLSRNQHAHVTRLIEEKGLSGRVRMLLCDYRDLPRTEERPFDRIASVGMFEHVGRARLPEYFACVHGLLRPGGLLLNHGITAGGVDNDQLGAGMGDFIEKYIFPGGELVHVGAVLHDMAGAGLEMVDTENLRPHYARTLWAWSDALEARLAEAEAILSEEAGADRGARALRAYRLYLAGSAMGFERGWMALHQMLAIRPDGRTDSGPMPGAQSDYPFQRGYMYEGLPRAG</sequence>
<dbReference type="EMBL" id="CP000512">
    <property type="protein sequence ID" value="ABM31375.1"/>
    <property type="molecule type" value="Genomic_DNA"/>
</dbReference>
<dbReference type="Proteomes" id="UP000002596">
    <property type="component" value="Chromosome"/>
</dbReference>
<dbReference type="KEGG" id="aav:Aave_0777"/>
<dbReference type="GO" id="GO:0008610">
    <property type="term" value="P:lipid biosynthetic process"/>
    <property type="evidence" value="ECO:0007669"/>
    <property type="project" value="InterPro"/>
</dbReference>
<evidence type="ECO:0000256" key="3">
    <source>
        <dbReference type="ARBA" id="ARBA00022679"/>
    </source>
</evidence>
<organism evidence="6 7">
    <name type="scientific">Paracidovorax citrulli (strain AAC00-1)</name>
    <name type="common">Acidovorax citrulli</name>
    <dbReference type="NCBI Taxonomy" id="397945"/>
    <lineage>
        <taxon>Bacteria</taxon>
        <taxon>Pseudomonadati</taxon>
        <taxon>Pseudomonadota</taxon>
        <taxon>Betaproteobacteria</taxon>
        <taxon>Burkholderiales</taxon>
        <taxon>Comamonadaceae</taxon>
        <taxon>Paracidovorax</taxon>
    </lineage>
</organism>
<keyword evidence="5" id="KW-0443">Lipid metabolism</keyword>
<evidence type="ECO:0000256" key="2">
    <source>
        <dbReference type="ARBA" id="ARBA00022603"/>
    </source>
</evidence>
<evidence type="ECO:0000256" key="4">
    <source>
        <dbReference type="ARBA" id="ARBA00022691"/>
    </source>
</evidence>
<comment type="similarity">
    <text evidence="1">Belongs to the CFA/CMAS family.</text>
</comment>
<dbReference type="HOGENOM" id="CLU_026434_6_2_4"/>
<dbReference type="GO" id="GO:0008825">
    <property type="term" value="F:cyclopropane-fatty-acyl-phospholipid synthase activity"/>
    <property type="evidence" value="ECO:0007669"/>
    <property type="project" value="UniProtKB-EC"/>
</dbReference>
<keyword evidence="3 6" id="KW-0808">Transferase</keyword>
<dbReference type="InterPro" id="IPR050723">
    <property type="entry name" value="CFA/CMAS"/>
</dbReference>
<dbReference type="Pfam" id="PF02353">
    <property type="entry name" value="CMAS"/>
    <property type="match status" value="1"/>
</dbReference>
<protein>
    <submittedName>
        <fullName evidence="6">Cyclopropane-fatty-acyl-phospholipid synthase</fullName>
        <ecNumber evidence="6">2.1.1.79</ecNumber>
    </submittedName>
</protein>
<reference evidence="6 7" key="1">
    <citation type="submission" date="2006-12" db="EMBL/GenBank/DDBJ databases">
        <title>Complete sequence of Acidovorax avenae subsp. citrulli AAC00-1.</title>
        <authorList>
            <consortium name="US DOE Joint Genome Institute"/>
            <person name="Copeland A."/>
            <person name="Lucas S."/>
            <person name="Lapidus A."/>
            <person name="Barry K."/>
            <person name="Detter J.C."/>
            <person name="Glavina del Rio T."/>
            <person name="Dalin E."/>
            <person name="Tice H."/>
            <person name="Pitluck S."/>
            <person name="Kiss H."/>
            <person name="Brettin T."/>
            <person name="Bruce D."/>
            <person name="Han C."/>
            <person name="Tapia R."/>
            <person name="Gilna P."/>
            <person name="Schmutz J."/>
            <person name="Larimer F."/>
            <person name="Land M."/>
            <person name="Hauser L."/>
            <person name="Kyrpides N."/>
            <person name="Kim E."/>
            <person name="Stahl D."/>
            <person name="Richardson P."/>
        </authorList>
    </citation>
    <scope>NUCLEOTIDE SEQUENCE [LARGE SCALE GENOMIC DNA]</scope>
    <source>
        <strain evidence="6 7">AAC00-1</strain>
    </source>
</reference>
<evidence type="ECO:0000256" key="1">
    <source>
        <dbReference type="ARBA" id="ARBA00010815"/>
    </source>
</evidence>
<keyword evidence="4" id="KW-0949">S-adenosyl-L-methionine</keyword>
<dbReference type="CDD" id="cd02440">
    <property type="entry name" value="AdoMet_MTases"/>
    <property type="match status" value="1"/>
</dbReference>
<name>A1TK87_PARC0</name>
<dbReference type="STRING" id="397945.Aave_0777"/>